<keyword evidence="1" id="KW-0472">Membrane</keyword>
<name>A0A1Z4LWD6_9CYAN</name>
<dbReference type="EMBL" id="AP018227">
    <property type="protein sequence ID" value="BAY85520.1"/>
    <property type="molecule type" value="Genomic_DNA"/>
</dbReference>
<proteinExistence type="predicted"/>
<gene>
    <name evidence="2" type="ORF">NIES267_50200</name>
</gene>
<keyword evidence="1" id="KW-1133">Transmembrane helix</keyword>
<evidence type="ECO:0000313" key="2">
    <source>
        <dbReference type="EMBL" id="BAY85520.1"/>
    </source>
</evidence>
<evidence type="ECO:0000256" key="1">
    <source>
        <dbReference type="SAM" id="Phobius"/>
    </source>
</evidence>
<dbReference type="AlphaFoldDB" id="A0A1Z4LWD6"/>
<dbReference type="NCBIfam" id="TIGR04533">
    <property type="entry name" value="cyanosortB_assc"/>
    <property type="match status" value="1"/>
</dbReference>
<evidence type="ECO:0008006" key="4">
    <source>
        <dbReference type="Google" id="ProtNLM"/>
    </source>
</evidence>
<accession>A0A1Z4LWD6</accession>
<protein>
    <recommendedName>
        <fullName evidence="4">Cyanoexosortase B system-associated protein</fullName>
    </recommendedName>
</protein>
<dbReference type="Proteomes" id="UP000218418">
    <property type="component" value="Chromosome"/>
</dbReference>
<dbReference type="OrthoDB" id="462409at2"/>
<feature type="transmembrane region" description="Helical" evidence="1">
    <location>
        <begin position="12"/>
        <end position="35"/>
    </location>
</feature>
<reference evidence="2 3" key="1">
    <citation type="submission" date="2017-06" db="EMBL/GenBank/DDBJ databases">
        <title>Genome sequencing of cyanobaciteial culture collection at National Institute for Environmental Studies (NIES).</title>
        <authorList>
            <person name="Hirose Y."/>
            <person name="Shimura Y."/>
            <person name="Fujisawa T."/>
            <person name="Nakamura Y."/>
            <person name="Kawachi M."/>
        </authorList>
    </citation>
    <scope>NUCLEOTIDE SEQUENCE [LARGE SCALE GENOMIC DNA]</scope>
    <source>
        <strain evidence="2 3">NIES-267</strain>
    </source>
</reference>
<dbReference type="InterPro" id="IPR030917">
    <property type="entry name" value="Cyanoexo_CrtB_assoc"/>
</dbReference>
<keyword evidence="1" id="KW-0812">Transmembrane</keyword>
<keyword evidence="3" id="KW-1185">Reference proteome</keyword>
<organism evidence="2 3">
    <name type="scientific">Calothrix parasitica NIES-267</name>
    <dbReference type="NCBI Taxonomy" id="1973488"/>
    <lineage>
        <taxon>Bacteria</taxon>
        <taxon>Bacillati</taxon>
        <taxon>Cyanobacteriota</taxon>
        <taxon>Cyanophyceae</taxon>
        <taxon>Nostocales</taxon>
        <taxon>Calotrichaceae</taxon>
        <taxon>Calothrix</taxon>
    </lineage>
</organism>
<sequence>MISLSRLFKERQFLQIAALLILVLLLAIGALPGYLNQGDWQWKEPPPVVNLGEIKQLRETGLTLPGWKITQQQEQKLGSGKWSVQVMEKEDKSQTAILLLLPQNGPKDQPQVEWTEIDSWGRMQWGEWQIGQYRQAEFAVEESQSKDKTGVKARFFRAFSKKQTFAVLQWYAMPKDGHFSPLNWFWADQLAQWHKRRVPWIAVSLLIPMEPLGEVETTWEQAKSIGQKVQSRLFNFNS</sequence>
<evidence type="ECO:0000313" key="3">
    <source>
        <dbReference type="Proteomes" id="UP000218418"/>
    </source>
</evidence>